<dbReference type="Proteomes" id="UP000450000">
    <property type="component" value="Unassembled WGS sequence"/>
</dbReference>
<name>A0A6N7L1F1_9ACTN</name>
<accession>A0A6N7L1F1</accession>
<dbReference type="OrthoDB" id="952780at2"/>
<dbReference type="InterPro" id="IPR018727">
    <property type="entry name" value="DUF2267"/>
</dbReference>
<dbReference type="Pfam" id="PF10025">
    <property type="entry name" value="DUF2267"/>
    <property type="match status" value="1"/>
</dbReference>
<protein>
    <submittedName>
        <fullName evidence="1">DUF2267 domain-containing protein</fullName>
    </submittedName>
</protein>
<comment type="caution">
    <text evidence="1">The sequence shown here is derived from an EMBL/GenBank/DDBJ whole genome shotgun (WGS) entry which is preliminary data.</text>
</comment>
<dbReference type="Gene3D" id="1.10.490.110">
    <property type="entry name" value="Uncharacterized conserved protein DUF2267"/>
    <property type="match status" value="1"/>
</dbReference>
<dbReference type="RefSeq" id="WP_153465232.1">
    <property type="nucleotide sequence ID" value="NZ_WBOF01000001.1"/>
</dbReference>
<proteinExistence type="predicted"/>
<organism evidence="1 2">
    <name type="scientific">Streptomyces kaniharaensis</name>
    <dbReference type="NCBI Taxonomy" id="212423"/>
    <lineage>
        <taxon>Bacteria</taxon>
        <taxon>Bacillati</taxon>
        <taxon>Actinomycetota</taxon>
        <taxon>Actinomycetes</taxon>
        <taxon>Kitasatosporales</taxon>
        <taxon>Streptomycetaceae</taxon>
        <taxon>Streptomyces</taxon>
    </lineage>
</organism>
<dbReference type="EMBL" id="WBOF01000001">
    <property type="protein sequence ID" value="MQS15623.1"/>
    <property type="molecule type" value="Genomic_DNA"/>
</dbReference>
<reference evidence="1 2" key="1">
    <citation type="submission" date="2019-09" db="EMBL/GenBank/DDBJ databases">
        <title>Genome Sequences of Streptomyces kaniharaensis ATCC 21070.</title>
        <authorList>
            <person name="Zhu W."/>
            <person name="De Crecy-Lagard V."/>
            <person name="Richards N.G."/>
        </authorList>
    </citation>
    <scope>NUCLEOTIDE SEQUENCE [LARGE SCALE GENOMIC DNA]</scope>
    <source>
        <strain evidence="1 2">SF-557</strain>
    </source>
</reference>
<dbReference type="AlphaFoldDB" id="A0A6N7L1F1"/>
<gene>
    <name evidence="1" type="ORF">F7Q99_25970</name>
</gene>
<sequence>MKYDEIIATVQDLTRLPDRASAERATKAVLLTLGERLPSGLAAHLAAQLPPELAASVREAQREADEEGRTHASGEKFGLPVFAGRIAGRAETSEDGGIREAAAVLEVLDAALAPELMDKLAAVLPHDIAELLPSGRARA</sequence>
<dbReference type="InterPro" id="IPR038282">
    <property type="entry name" value="DUF2267_sf"/>
</dbReference>
<evidence type="ECO:0000313" key="2">
    <source>
        <dbReference type="Proteomes" id="UP000450000"/>
    </source>
</evidence>
<keyword evidence="2" id="KW-1185">Reference proteome</keyword>
<evidence type="ECO:0000313" key="1">
    <source>
        <dbReference type="EMBL" id="MQS15623.1"/>
    </source>
</evidence>